<evidence type="ECO:0000256" key="2">
    <source>
        <dbReference type="ARBA" id="ARBA00022478"/>
    </source>
</evidence>
<keyword evidence="7" id="KW-0804">Transcription</keyword>
<dbReference type="HAMAP" id="MF_01324">
    <property type="entry name" value="RNApol_bact_RpoC2"/>
    <property type="match status" value="1"/>
</dbReference>
<dbReference type="GO" id="GO:0003677">
    <property type="term" value="F:DNA binding"/>
    <property type="evidence" value="ECO:0007669"/>
    <property type="project" value="InterPro"/>
</dbReference>
<keyword evidence="4" id="KW-0548">Nucleotidyltransferase</keyword>
<reference evidence="11" key="1">
    <citation type="submission" date="2015-07" db="EMBL/GenBank/DDBJ databases">
        <title>Reconstructing the complex evolutionary history of mobile plasmids in red algal genomes.</title>
        <authorList>
            <person name="Lee J."/>
            <person name="Kim K.M."/>
            <person name="Yang E.C."/>
            <person name="Miller K.A."/>
            <person name="Boo S.M."/>
            <person name="Bhattacharya D."/>
            <person name="Yoon H.S."/>
        </authorList>
    </citation>
    <scope>NUCLEOTIDE SEQUENCE</scope>
</reference>
<dbReference type="CDD" id="cd02655">
    <property type="entry name" value="RNAP_beta'_C"/>
    <property type="match status" value="1"/>
</dbReference>
<evidence type="ECO:0000313" key="11">
    <source>
        <dbReference type="EMBL" id="AMK97011.1"/>
    </source>
</evidence>
<keyword evidence="2" id="KW-0240">DNA-directed RNA polymerase</keyword>
<keyword evidence="3" id="KW-0808">Transferase</keyword>
<evidence type="ECO:0000256" key="7">
    <source>
        <dbReference type="ARBA" id="ARBA00023163"/>
    </source>
</evidence>
<dbReference type="InterPro" id="IPR007083">
    <property type="entry name" value="RNA_pol_Rpb1_4"/>
</dbReference>
<dbReference type="FunFam" id="1.10.150.390:FF:000002">
    <property type="entry name" value="DNA-directed RNA polymerase subunit beta"/>
    <property type="match status" value="1"/>
</dbReference>
<evidence type="ECO:0000256" key="1">
    <source>
        <dbReference type="ARBA" id="ARBA00012418"/>
    </source>
</evidence>
<dbReference type="InterPro" id="IPR007066">
    <property type="entry name" value="RNA_pol_Rpb1_3"/>
</dbReference>
<keyword evidence="11" id="KW-0934">Plastid</keyword>
<dbReference type="Gene3D" id="1.10.1790.20">
    <property type="match status" value="1"/>
</dbReference>
<dbReference type="GO" id="GO:0046872">
    <property type="term" value="F:metal ion binding"/>
    <property type="evidence" value="ECO:0007669"/>
    <property type="project" value="UniProtKB-KW"/>
</dbReference>
<organism evidence="11">
    <name type="scientific">Pyropia pulchra</name>
    <dbReference type="NCBI Taxonomy" id="60925"/>
    <lineage>
        <taxon>Eukaryota</taxon>
        <taxon>Rhodophyta</taxon>
        <taxon>Bangiophyceae</taxon>
        <taxon>Bangiales</taxon>
        <taxon>Bangiaceae</taxon>
        <taxon>Pyropia</taxon>
    </lineage>
</organism>
<evidence type="ECO:0000259" key="10">
    <source>
        <dbReference type="Pfam" id="PF05000"/>
    </source>
</evidence>
<evidence type="ECO:0000259" key="8">
    <source>
        <dbReference type="Pfam" id="PF04983"/>
    </source>
</evidence>
<dbReference type="Gene3D" id="1.10.150.390">
    <property type="match status" value="1"/>
</dbReference>
<feature type="domain" description="RNA polymerase Rpb1" evidence="9">
    <location>
        <begin position="175"/>
        <end position="542"/>
    </location>
</feature>
<dbReference type="Pfam" id="PF04983">
    <property type="entry name" value="RNA_pol_Rpb1_3"/>
    <property type="match status" value="1"/>
</dbReference>
<geneLocation type="plastid" evidence="11"/>
<protein>
    <recommendedName>
        <fullName evidence="1">DNA-directed RNA polymerase</fullName>
        <ecNumber evidence="1">2.7.7.6</ecNumber>
    </recommendedName>
</protein>
<evidence type="ECO:0000256" key="5">
    <source>
        <dbReference type="ARBA" id="ARBA00022723"/>
    </source>
</evidence>
<evidence type="ECO:0000256" key="4">
    <source>
        <dbReference type="ARBA" id="ARBA00022695"/>
    </source>
</evidence>
<proteinExistence type="inferred from homology"/>
<feature type="domain" description="RNA polymerase Rpb1" evidence="10">
    <location>
        <begin position="94"/>
        <end position="173"/>
    </location>
</feature>
<accession>A0A141SFE3</accession>
<feature type="domain" description="RNA polymerase Rpb1" evidence="9">
    <location>
        <begin position="1037"/>
        <end position="1086"/>
    </location>
</feature>
<dbReference type="GeneID" id="27216397"/>
<dbReference type="NCBIfam" id="TIGR02388">
    <property type="entry name" value="rpoC2_cyan"/>
    <property type="match status" value="1"/>
</dbReference>
<dbReference type="SUPFAM" id="SSF64484">
    <property type="entry name" value="beta and beta-prime subunits of DNA dependent RNA-polymerase"/>
    <property type="match status" value="1"/>
</dbReference>
<dbReference type="AlphaFoldDB" id="A0A141SFE3"/>
<dbReference type="GO" id="GO:0003899">
    <property type="term" value="F:DNA-directed RNA polymerase activity"/>
    <property type="evidence" value="ECO:0007669"/>
    <property type="project" value="UniProtKB-EC"/>
</dbReference>
<keyword evidence="5" id="KW-0479">Metal-binding</keyword>
<dbReference type="InterPro" id="IPR042102">
    <property type="entry name" value="RNA_pol_Rpb1_3_sf"/>
</dbReference>
<dbReference type="EC" id="2.7.7.6" evidence="1"/>
<evidence type="ECO:0000259" key="9">
    <source>
        <dbReference type="Pfam" id="PF04998"/>
    </source>
</evidence>
<dbReference type="Gene3D" id="1.10.132.30">
    <property type="match status" value="1"/>
</dbReference>
<dbReference type="Gene3D" id="1.10.274.100">
    <property type="entry name" value="RNA polymerase Rpb1, domain 3"/>
    <property type="match status" value="1"/>
</dbReference>
<dbReference type="Pfam" id="PF04998">
    <property type="entry name" value="RNA_pol_Rpb1_5"/>
    <property type="match status" value="2"/>
</dbReference>
<dbReference type="EMBL" id="KT266789">
    <property type="protein sequence ID" value="AMK97011.1"/>
    <property type="molecule type" value="Genomic_DNA"/>
</dbReference>
<dbReference type="PANTHER" id="PTHR19376:SF68">
    <property type="entry name" value="DNA-DIRECTED RNA POLYMERASE SUBUNIT BETA"/>
    <property type="match status" value="1"/>
</dbReference>
<name>A0A141SFE3_9RHOD</name>
<evidence type="ECO:0000256" key="3">
    <source>
        <dbReference type="ARBA" id="ARBA00022679"/>
    </source>
</evidence>
<keyword evidence="6" id="KW-0862">Zinc</keyword>
<dbReference type="GO" id="GO:0000428">
    <property type="term" value="C:DNA-directed RNA polymerase complex"/>
    <property type="evidence" value="ECO:0007669"/>
    <property type="project" value="UniProtKB-KW"/>
</dbReference>
<evidence type="ECO:0000256" key="6">
    <source>
        <dbReference type="ARBA" id="ARBA00022833"/>
    </source>
</evidence>
<feature type="domain" description="RNA polymerase Rpb1" evidence="8">
    <location>
        <begin position="9"/>
        <end position="65"/>
    </location>
</feature>
<dbReference type="InterPro" id="IPR012756">
    <property type="entry name" value="DNA-dir_RpoC2_beta_pp"/>
</dbReference>
<gene>
    <name evidence="11" type="primary">rpoC2</name>
    <name evidence="11" type="ORF">Ppul_185</name>
</gene>
<dbReference type="GO" id="GO:0006351">
    <property type="term" value="P:DNA-templated transcription"/>
    <property type="evidence" value="ECO:0007669"/>
    <property type="project" value="InterPro"/>
</dbReference>
<dbReference type="InterPro" id="IPR038120">
    <property type="entry name" value="Rpb1_funnel_sf"/>
</dbReference>
<dbReference type="InterPro" id="IPR007081">
    <property type="entry name" value="RNA_pol_Rpb1_5"/>
</dbReference>
<dbReference type="PANTHER" id="PTHR19376">
    <property type="entry name" value="DNA-DIRECTED RNA POLYMERASE"/>
    <property type="match status" value="1"/>
</dbReference>
<dbReference type="InterPro" id="IPR045867">
    <property type="entry name" value="DNA-dir_RpoC_beta_prime"/>
</dbReference>
<dbReference type="Pfam" id="PF05000">
    <property type="entry name" value="RNA_pol_Rpb1_4"/>
    <property type="match status" value="1"/>
</dbReference>
<dbReference type="RefSeq" id="YP_009244769.1">
    <property type="nucleotide sequence ID" value="NC_029861.1"/>
</dbReference>
<sequence>MDNRRSLTQPSFSNKVIDKNELKNLIVWAFRNYGIARAANMADKLKDLGFHYATQAGISLSLEDLRIPPSKKSLLLGTIEEIKVTENKYRRGEITAVERFQKVIDTWNNASESLKQEVIKYFKETDPLNAVYMMAFSGARGNISQVRQLVGMRGLMADPQGQIIDLPISSNFREGLTVTDYFISSYGARKGLVDTALRTADSGYLTRRLVDVSQDVIIREVDCRTNKGIILEDLVDTQKILINLEQALSGRVLAENVFHPETNVLIAHTKQDISPKLAKEITQSGIKKKVLVRSPVTCNSRSSVCQYCYGWNLAHGRLVDLGEAVGIIAAQSIGEPGTQLTMRTFHTGGVFTGELAEQIYAPLDGQLTGLDTESYTDVRTRHGEQALITKNSTQITIRSRKNQKSIINLSKGTTLLVGDGILVSKDQVIAESPRRNRLMTERAQKHVVSDLSGKICFSNLTVEETDNNQHTTRITKTGGLIWVLSGEVYSISDSANIIVEKEDETEAGTILAQTELINHYAGEVRIQQNTNSSITNIQVITESIVIPGCYIYTDLINKQESYILETEKKQKFLFKAVPNQKKIYDGYTVAELMSETYKTTSGGIIKYLDLNVSKKRMGSNKDAYEILSPGYILWISEETHEINKDLSLLLVYNGDIIESGTELVKNIFSKSSGIVEIIQKDGIVREIIIKPGSIYKLSEPYSNNDKSRGFLRPGETLRNNISTDKLVYWEYIENDQMPYILIRPVIVYSIPETKSSLIDNLASQNPSQTKLKLVKRTPFRDGERVKSIEGVHLVTTNLVAEIEHTDDSLISSIEFSAKESGKNYFDLRLSTFETLSIKSIDVNKSEKKQSQTRIIVKNGEYIKPLTVVASTEIIAMSKGTVEEIYSEKNTSRRILLATSSDKKTFNVSESKNQVRVGDWIRCGDFITENMTSLDSGQIIQVSSKSVTLRIARPYLVSSGAILHVDNNALIRRGETLAVLVFDRAKTGDIIQGLPRIEEILEARKKTDVLLNPHDILDASFNLYIECGLALYEAARLSFQEIQLLLVKEVQLVYQSQGVNISDKHVEVIVRQMTSKVKIENGEETGYLPGELVELQKIEQTNKAMTLRNKLNASYRPVLLGITQASLNTESFISAASFQETTKVLTEAAISGKLDWLRGLKENVIIGRLIPAGTGFNTYENNNIVSLEKKDLTPENSTENIASSVRDDLDDIILDDRTARNYFSNKSTE</sequence>